<accession>L1KS36</accession>
<dbReference type="EMBL" id="AEJC01000416">
    <property type="protein sequence ID" value="EKX63621.1"/>
    <property type="molecule type" value="Genomic_DNA"/>
</dbReference>
<comment type="caution">
    <text evidence="5">The sequence shown here is derived from an EMBL/GenBank/DDBJ whole genome shotgun (WGS) entry which is preliminary data.</text>
</comment>
<sequence>MTERVVLAHSGGLDTSVAIGWIAKEAGAEVIAVAVDIGQGGEDLATYDTGETFDQAARGFIDIYSLSSKIAARRPSRA</sequence>
<keyword evidence="6" id="KW-1185">Reference proteome</keyword>
<dbReference type="PANTHER" id="PTHR11587:SF2">
    <property type="entry name" value="ARGININOSUCCINATE SYNTHASE"/>
    <property type="match status" value="1"/>
</dbReference>
<dbReference type="GO" id="GO:0006526">
    <property type="term" value="P:L-arginine biosynthetic process"/>
    <property type="evidence" value="ECO:0007669"/>
    <property type="project" value="InterPro"/>
</dbReference>
<dbReference type="GO" id="GO:0005737">
    <property type="term" value="C:cytoplasm"/>
    <property type="evidence" value="ECO:0007669"/>
    <property type="project" value="TreeGrafter"/>
</dbReference>
<dbReference type="Gene3D" id="3.40.50.620">
    <property type="entry name" value="HUPs"/>
    <property type="match status" value="1"/>
</dbReference>
<evidence type="ECO:0000259" key="4">
    <source>
        <dbReference type="Pfam" id="PF00764"/>
    </source>
</evidence>
<dbReference type="GO" id="GO:0005524">
    <property type="term" value="F:ATP binding"/>
    <property type="evidence" value="ECO:0007669"/>
    <property type="project" value="UniProtKB-KW"/>
</dbReference>
<feature type="domain" description="Arginosuccinate synthase-like N-terminal" evidence="4">
    <location>
        <begin position="4"/>
        <end position="48"/>
    </location>
</feature>
<dbReference type="InterPro" id="IPR048267">
    <property type="entry name" value="Arginosuc_syn_N"/>
</dbReference>
<keyword evidence="3" id="KW-0067">ATP-binding</keyword>
<dbReference type="GO" id="GO:0004055">
    <property type="term" value="F:argininosuccinate synthase activity"/>
    <property type="evidence" value="ECO:0007669"/>
    <property type="project" value="InterPro"/>
</dbReference>
<keyword evidence="2" id="KW-0547">Nucleotide-binding</keyword>
<reference evidence="5 6" key="1">
    <citation type="submission" date="2012-11" db="EMBL/GenBank/DDBJ databases">
        <authorList>
            <person name="Huguet-Tapia J.C."/>
            <person name="Durkin A.S."/>
            <person name="Pettis G.S."/>
            <person name="Badger J.H."/>
        </authorList>
    </citation>
    <scope>NUCLEOTIDE SEQUENCE [LARGE SCALE GENOMIC DNA]</scope>
    <source>
        <strain evidence="5 6">91-03</strain>
    </source>
</reference>
<dbReference type="InterPro" id="IPR001518">
    <property type="entry name" value="Arginosuc_synth"/>
</dbReference>
<protein>
    <submittedName>
        <fullName evidence="5">Putative argininosuccinate synthase</fullName>
    </submittedName>
</protein>
<dbReference type="PATRIC" id="fig|698759.3.peg.5707"/>
<dbReference type="Proteomes" id="UP000010411">
    <property type="component" value="Unassembled WGS sequence"/>
</dbReference>
<evidence type="ECO:0000256" key="3">
    <source>
        <dbReference type="ARBA" id="ARBA00022840"/>
    </source>
</evidence>
<evidence type="ECO:0000313" key="5">
    <source>
        <dbReference type="EMBL" id="EKX63621.1"/>
    </source>
</evidence>
<dbReference type="GO" id="GO:0000050">
    <property type="term" value="P:urea cycle"/>
    <property type="evidence" value="ECO:0007669"/>
    <property type="project" value="TreeGrafter"/>
</dbReference>
<evidence type="ECO:0000256" key="1">
    <source>
        <dbReference type="ARBA" id="ARBA00022598"/>
    </source>
</evidence>
<organism evidence="5 6">
    <name type="scientific">Streptomyces ipomoeae 91-03</name>
    <dbReference type="NCBI Taxonomy" id="698759"/>
    <lineage>
        <taxon>Bacteria</taxon>
        <taxon>Bacillati</taxon>
        <taxon>Actinomycetota</taxon>
        <taxon>Actinomycetes</taxon>
        <taxon>Kitasatosporales</taxon>
        <taxon>Streptomycetaceae</taxon>
        <taxon>Streptomyces</taxon>
    </lineage>
</organism>
<name>L1KS36_9ACTN</name>
<dbReference type="GO" id="GO:0000053">
    <property type="term" value="P:argininosuccinate metabolic process"/>
    <property type="evidence" value="ECO:0007669"/>
    <property type="project" value="TreeGrafter"/>
</dbReference>
<keyword evidence="1" id="KW-0436">Ligase</keyword>
<proteinExistence type="predicted"/>
<dbReference type="AlphaFoldDB" id="L1KS36"/>
<dbReference type="InterPro" id="IPR014729">
    <property type="entry name" value="Rossmann-like_a/b/a_fold"/>
</dbReference>
<dbReference type="PANTHER" id="PTHR11587">
    <property type="entry name" value="ARGININOSUCCINATE SYNTHASE"/>
    <property type="match status" value="1"/>
</dbReference>
<gene>
    <name evidence="5" type="ORF">STRIP9103_01589</name>
</gene>
<dbReference type="Pfam" id="PF00764">
    <property type="entry name" value="Arginosuc_synth"/>
    <property type="match status" value="1"/>
</dbReference>
<evidence type="ECO:0000313" key="6">
    <source>
        <dbReference type="Proteomes" id="UP000010411"/>
    </source>
</evidence>
<dbReference type="SUPFAM" id="SSF52402">
    <property type="entry name" value="Adenine nucleotide alpha hydrolases-like"/>
    <property type="match status" value="1"/>
</dbReference>
<evidence type="ECO:0000256" key="2">
    <source>
        <dbReference type="ARBA" id="ARBA00022741"/>
    </source>
</evidence>